<accession>A0A1S7UHC2</accession>
<name>A0A1S7UHC2_ROSNE</name>
<evidence type="ECO:0000256" key="5">
    <source>
        <dbReference type="ARBA" id="ARBA00023128"/>
    </source>
</evidence>
<evidence type="ECO:0000256" key="3">
    <source>
        <dbReference type="ARBA" id="ARBA00004370"/>
    </source>
</evidence>
<keyword evidence="5" id="KW-0496">Mitochondrion</keyword>
<dbReference type="OrthoDB" id="1658288at2759"/>
<evidence type="ECO:0008006" key="9">
    <source>
        <dbReference type="Google" id="ProtNLM"/>
    </source>
</evidence>
<evidence type="ECO:0000256" key="1">
    <source>
        <dbReference type="ARBA" id="ARBA00004173"/>
    </source>
</evidence>
<comment type="subcellular location">
    <subcellularLocation>
        <location evidence="2">Endoplasmic reticulum</location>
    </subcellularLocation>
    <subcellularLocation>
        <location evidence="3">Membrane</location>
    </subcellularLocation>
    <subcellularLocation>
        <location evidence="1">Mitochondrion</location>
    </subcellularLocation>
</comment>
<keyword evidence="8" id="KW-1185">Reference proteome</keyword>
<evidence type="ECO:0000256" key="6">
    <source>
        <dbReference type="ARBA" id="ARBA00023136"/>
    </source>
</evidence>
<dbReference type="AlphaFoldDB" id="A0A1S7UHC2"/>
<gene>
    <name evidence="7" type="ORF">SAMD00023353_0100640</name>
</gene>
<dbReference type="PANTHER" id="PTHR48182">
    <property type="entry name" value="PROTEIN SERAC1"/>
    <property type="match status" value="1"/>
</dbReference>
<dbReference type="SUPFAM" id="SSF53474">
    <property type="entry name" value="alpha/beta-Hydrolases"/>
    <property type="match status" value="1"/>
</dbReference>
<reference evidence="7" key="1">
    <citation type="submission" date="2016-03" db="EMBL/GenBank/DDBJ databases">
        <title>Draft genome sequence of Rosellinia necatrix.</title>
        <authorList>
            <person name="Kanematsu S."/>
        </authorList>
    </citation>
    <scope>NUCLEOTIDE SEQUENCE [LARGE SCALE GENOMIC DNA]</scope>
    <source>
        <strain evidence="7">W97</strain>
    </source>
</reference>
<dbReference type="Proteomes" id="UP000054516">
    <property type="component" value="Unassembled WGS sequence"/>
</dbReference>
<evidence type="ECO:0000256" key="2">
    <source>
        <dbReference type="ARBA" id="ARBA00004240"/>
    </source>
</evidence>
<evidence type="ECO:0000313" key="8">
    <source>
        <dbReference type="Proteomes" id="UP000054516"/>
    </source>
</evidence>
<organism evidence="7">
    <name type="scientific">Rosellinia necatrix</name>
    <name type="common">White root-rot fungus</name>
    <dbReference type="NCBI Taxonomy" id="77044"/>
    <lineage>
        <taxon>Eukaryota</taxon>
        <taxon>Fungi</taxon>
        <taxon>Dikarya</taxon>
        <taxon>Ascomycota</taxon>
        <taxon>Pezizomycotina</taxon>
        <taxon>Sordariomycetes</taxon>
        <taxon>Xylariomycetidae</taxon>
        <taxon>Xylariales</taxon>
        <taxon>Xylariaceae</taxon>
        <taxon>Rosellinia</taxon>
    </lineage>
</organism>
<dbReference type="GO" id="GO:0016020">
    <property type="term" value="C:membrane"/>
    <property type="evidence" value="ECO:0007669"/>
    <property type="project" value="UniProtKB-SubCell"/>
</dbReference>
<evidence type="ECO:0000313" key="7">
    <source>
        <dbReference type="EMBL" id="GAP82518.2"/>
    </source>
</evidence>
<sequence>MRPIVFLGHCLGGLIIRQALCFAKREGRYQHIALATRSVMFFGTPHGGAKKKSLLDLARIQGLGRKAKMIDVLAKKTGDLTEIDEDFCRIAGNYTIVNFYQVQGQGRGNKALVAKPNAVTATDSESVGVNGDHLTMCQFKTREDNTFIKVCEVIDEAGKKILHPSTAPHGNTVEVTTTVVFTVEGKGYGR</sequence>
<dbReference type="PANTHER" id="PTHR48182:SF2">
    <property type="entry name" value="PROTEIN SERAC1"/>
    <property type="match status" value="1"/>
</dbReference>
<protein>
    <recommendedName>
        <fullName evidence="9">DUF676 domain-containing protein</fullName>
    </recommendedName>
</protein>
<keyword evidence="6" id="KW-0472">Membrane</keyword>
<dbReference type="GO" id="GO:0005739">
    <property type="term" value="C:mitochondrion"/>
    <property type="evidence" value="ECO:0007669"/>
    <property type="project" value="UniProtKB-SubCell"/>
</dbReference>
<dbReference type="Gene3D" id="3.40.50.1820">
    <property type="entry name" value="alpha/beta hydrolase"/>
    <property type="match status" value="1"/>
</dbReference>
<dbReference type="InterPro" id="IPR029058">
    <property type="entry name" value="AB_hydrolase_fold"/>
</dbReference>
<dbReference type="EMBL" id="DF977446">
    <property type="protein sequence ID" value="GAP82518.2"/>
    <property type="molecule type" value="Genomic_DNA"/>
</dbReference>
<dbReference type="GO" id="GO:0005783">
    <property type="term" value="C:endoplasmic reticulum"/>
    <property type="evidence" value="ECO:0007669"/>
    <property type="project" value="UniProtKB-SubCell"/>
</dbReference>
<dbReference type="InterPro" id="IPR052374">
    <property type="entry name" value="SERAC1"/>
</dbReference>
<proteinExistence type="predicted"/>
<evidence type="ECO:0000256" key="4">
    <source>
        <dbReference type="ARBA" id="ARBA00022824"/>
    </source>
</evidence>
<keyword evidence="4" id="KW-0256">Endoplasmic reticulum</keyword>